<comment type="caution">
    <text evidence="5">The sequence shown here is derived from an EMBL/GenBank/DDBJ whole genome shotgun (WGS) entry which is preliminary data.</text>
</comment>
<feature type="domain" description="Type VI secretion system TssR-like second" evidence="2">
    <location>
        <begin position="152"/>
        <end position="236"/>
    </location>
</feature>
<evidence type="ECO:0000259" key="2">
    <source>
        <dbReference type="Pfam" id="PF20780"/>
    </source>
</evidence>
<feature type="domain" description="Type VI secretion system TssR-like VWA" evidence="4">
    <location>
        <begin position="302"/>
        <end position="594"/>
    </location>
</feature>
<dbReference type="InterPro" id="IPR049358">
    <property type="entry name" value="T6SS_TssR-like_C"/>
</dbReference>
<sequence length="831" mass="95507">MKKDRLLSWFHATCICGCFLGVMTACGPVNRFTRIKKVPREYVNNYCIEGLKAPLDFTVFKGSPWIVFAQESFSSYMSPSGKNEMDKVEYMDAFLVIKEKGDWLKLIKYDPSILKNGRLKEWKKAKYVGWINKDELLLTRNGITDVMTGFKNKMVLLPNDTSMLVNAEKYFANDSIKLYGNTDLTKEIGKIPMYSIVYPYKKAADGTHTLVGCRPVIDADSIDLKAIGWIDNGLLTSSGQQLHIDVGSLPDESLTIIDKADGDTINLCASERGKSLNLSVLNPAIKYSPVLSYRENDTTFCFRTHLPMPVIDKGDSYVLNVNGNPIYYDTFKNKIEQDLQHINIVFVVEGKDNTISRFPALVNAVQGLQSVLINDESFTFRFGCVLTFNEEGNLEDPICKLTPDYMKMLDFLSEKAGNVDRLKPVYGRFGSWSGVRIGVDMFEKYKDETNILVVVGDKGYNSEWADSTLVNRMVRNNCRLLGFQLYGGEPNNFNNFVLQLGNMIDSYAPQISQRKRELMVYPDLIRNENEYIEVNHNTYCLDFPEKSMTQGWLVFPQKNESLEMGSLTQAVDSMLLQIKLDNTMLYNQLVRAFSEVGTNRYKLDSTFVAYHHIKQADKQAIMSACPSIEPGWSLPLSPVVLPDSLSSILDYYLLVNEDEFKRLRKYIEEPAKLVVDYKVESVRKKKQAKVNICDCPEDYITYNNDETAISIKRDSLNVPEYASTRRVRRKLVRHFLSERNTDKYCKVKRKAFLRMPISESLRRFTSYPVDYPFFEVYRIKDLKKKEMITDVELDKLIEYFKEKKKLLDEAAGKSFQSNGQTYYWISRELLP</sequence>
<organism evidence="5 6">
    <name type="scientific">Bacteroides stercoris</name>
    <dbReference type="NCBI Taxonomy" id="46506"/>
    <lineage>
        <taxon>Bacteria</taxon>
        <taxon>Pseudomonadati</taxon>
        <taxon>Bacteroidota</taxon>
        <taxon>Bacteroidia</taxon>
        <taxon>Bacteroidales</taxon>
        <taxon>Bacteroidaceae</taxon>
        <taxon>Bacteroides</taxon>
    </lineage>
</organism>
<dbReference type="Pfam" id="PF20782">
    <property type="entry name" value="TssR_VWA"/>
    <property type="match status" value="1"/>
</dbReference>
<evidence type="ECO:0000259" key="3">
    <source>
        <dbReference type="Pfam" id="PF20781"/>
    </source>
</evidence>
<dbReference type="Pfam" id="PF17643">
    <property type="entry name" value="TssR"/>
    <property type="match status" value="1"/>
</dbReference>
<dbReference type="AlphaFoldDB" id="A0A3E4UPS5"/>
<protein>
    <submittedName>
        <fullName evidence="5">Uncharacterized protein</fullName>
    </submittedName>
</protein>
<evidence type="ECO:0000313" key="6">
    <source>
        <dbReference type="Proteomes" id="UP000261223"/>
    </source>
</evidence>
<dbReference type="PROSITE" id="PS51257">
    <property type="entry name" value="PROKAR_LIPOPROTEIN"/>
    <property type="match status" value="1"/>
</dbReference>
<dbReference type="Proteomes" id="UP000261223">
    <property type="component" value="Unassembled WGS sequence"/>
</dbReference>
<accession>A0A3E4UPS5</accession>
<reference evidence="5 6" key="1">
    <citation type="submission" date="2018-08" db="EMBL/GenBank/DDBJ databases">
        <title>A genome reference for cultivated species of the human gut microbiota.</title>
        <authorList>
            <person name="Zou Y."/>
            <person name="Xue W."/>
            <person name="Luo G."/>
        </authorList>
    </citation>
    <scope>NUCLEOTIDE SEQUENCE [LARGE SCALE GENOMIC DNA]</scope>
    <source>
        <strain evidence="5 6">TF03-6</strain>
    </source>
</reference>
<dbReference type="InterPro" id="IPR049359">
    <property type="entry name" value="T6SS_TssR-like_dom_2"/>
</dbReference>
<dbReference type="EMBL" id="QSSV01000010">
    <property type="protein sequence ID" value="RGM13230.1"/>
    <property type="molecule type" value="Genomic_DNA"/>
</dbReference>
<dbReference type="InterPro" id="IPR049360">
    <property type="entry name" value="T6SS_TssR-like_VWA"/>
</dbReference>
<feature type="domain" description="Type VI secretion system TssR-like N-terminal barrel" evidence="1">
    <location>
        <begin position="36"/>
        <end position="138"/>
    </location>
</feature>
<dbReference type="Pfam" id="PF20781">
    <property type="entry name" value="TssR_C"/>
    <property type="match status" value="1"/>
</dbReference>
<gene>
    <name evidence="5" type="ORF">DXC34_09410</name>
</gene>
<dbReference type="RefSeq" id="WP_117741794.1">
    <property type="nucleotide sequence ID" value="NZ_QSSV01000010.1"/>
</dbReference>
<proteinExistence type="predicted"/>
<dbReference type="InterPro" id="IPR040530">
    <property type="entry name" value="T6SS_TssR-like_N"/>
</dbReference>
<name>A0A3E4UPS5_BACSE</name>
<feature type="domain" description="Type VI secretion system TssR-like C-terminal" evidence="3">
    <location>
        <begin position="650"/>
        <end position="831"/>
    </location>
</feature>
<evidence type="ECO:0000259" key="1">
    <source>
        <dbReference type="Pfam" id="PF17643"/>
    </source>
</evidence>
<dbReference type="Pfam" id="PF20780">
    <property type="entry name" value="TssR_M"/>
    <property type="match status" value="1"/>
</dbReference>
<evidence type="ECO:0000313" key="5">
    <source>
        <dbReference type="EMBL" id="RGM13230.1"/>
    </source>
</evidence>
<evidence type="ECO:0000259" key="4">
    <source>
        <dbReference type="Pfam" id="PF20782"/>
    </source>
</evidence>